<sequence>MRRRASSGCLCTVVFGSGLGTRRRSAGSWSPYGSCRARNTGRVISPSSSGQRRAPRSCCRRRAAAEHGWSDHRLR</sequence>
<name>A0A136J8P1_9PEZI</name>
<dbReference type="EMBL" id="KQ964248">
    <property type="protein sequence ID" value="KXJ93550.1"/>
    <property type="molecule type" value="Genomic_DNA"/>
</dbReference>
<dbReference type="Proteomes" id="UP000070501">
    <property type="component" value="Unassembled WGS sequence"/>
</dbReference>
<evidence type="ECO:0000313" key="2">
    <source>
        <dbReference type="EMBL" id="KXJ93550.1"/>
    </source>
</evidence>
<proteinExistence type="predicted"/>
<feature type="non-terminal residue" evidence="2">
    <location>
        <position position="75"/>
    </location>
</feature>
<feature type="compositionally biased region" description="Basic residues" evidence="1">
    <location>
        <begin position="53"/>
        <end position="62"/>
    </location>
</feature>
<dbReference type="InParanoid" id="A0A136J8P1"/>
<organism evidence="2 3">
    <name type="scientific">Microdochium bolleyi</name>
    <dbReference type="NCBI Taxonomy" id="196109"/>
    <lineage>
        <taxon>Eukaryota</taxon>
        <taxon>Fungi</taxon>
        <taxon>Dikarya</taxon>
        <taxon>Ascomycota</taxon>
        <taxon>Pezizomycotina</taxon>
        <taxon>Sordariomycetes</taxon>
        <taxon>Xylariomycetidae</taxon>
        <taxon>Xylariales</taxon>
        <taxon>Microdochiaceae</taxon>
        <taxon>Microdochium</taxon>
    </lineage>
</organism>
<feature type="region of interest" description="Disordered" evidence="1">
    <location>
        <begin position="20"/>
        <end position="75"/>
    </location>
</feature>
<accession>A0A136J8P1</accession>
<keyword evidence="3" id="KW-1185">Reference proteome</keyword>
<dbReference type="AlphaFoldDB" id="A0A136J8P1"/>
<protein>
    <submittedName>
        <fullName evidence="2">Uncharacterized protein</fullName>
    </submittedName>
</protein>
<feature type="compositionally biased region" description="Basic and acidic residues" evidence="1">
    <location>
        <begin position="63"/>
        <end position="75"/>
    </location>
</feature>
<evidence type="ECO:0000256" key="1">
    <source>
        <dbReference type="SAM" id="MobiDB-lite"/>
    </source>
</evidence>
<gene>
    <name evidence="2" type="ORF">Micbo1qcDRAFT_161555</name>
</gene>
<evidence type="ECO:0000313" key="3">
    <source>
        <dbReference type="Proteomes" id="UP000070501"/>
    </source>
</evidence>
<reference evidence="3" key="1">
    <citation type="submission" date="2016-02" db="EMBL/GenBank/DDBJ databases">
        <title>Draft genome sequence of Microdochium bolleyi, a fungal endophyte of beachgrass.</title>
        <authorList>
            <consortium name="DOE Joint Genome Institute"/>
            <person name="David A.S."/>
            <person name="May G."/>
            <person name="Haridas S."/>
            <person name="Lim J."/>
            <person name="Wang M."/>
            <person name="Labutti K."/>
            <person name="Lipzen A."/>
            <person name="Barry K."/>
            <person name="Grigoriev I.V."/>
        </authorList>
    </citation>
    <scope>NUCLEOTIDE SEQUENCE [LARGE SCALE GENOMIC DNA]</scope>
    <source>
        <strain evidence="3">J235TASD1</strain>
    </source>
</reference>